<feature type="compositionally biased region" description="Low complexity" evidence="1">
    <location>
        <begin position="142"/>
        <end position="169"/>
    </location>
</feature>
<feature type="non-terminal residue" evidence="2">
    <location>
        <position position="289"/>
    </location>
</feature>
<organism evidence="2 3">
    <name type="scientific">Ambispora leptoticha</name>
    <dbReference type="NCBI Taxonomy" id="144679"/>
    <lineage>
        <taxon>Eukaryota</taxon>
        <taxon>Fungi</taxon>
        <taxon>Fungi incertae sedis</taxon>
        <taxon>Mucoromycota</taxon>
        <taxon>Glomeromycotina</taxon>
        <taxon>Glomeromycetes</taxon>
        <taxon>Archaeosporales</taxon>
        <taxon>Ambisporaceae</taxon>
        <taxon>Ambispora</taxon>
    </lineage>
</organism>
<proteinExistence type="predicted"/>
<comment type="caution">
    <text evidence="2">The sequence shown here is derived from an EMBL/GenBank/DDBJ whole genome shotgun (WGS) entry which is preliminary data.</text>
</comment>
<keyword evidence="3" id="KW-1185">Reference proteome</keyword>
<name>A0A9N9NJD4_9GLOM</name>
<gene>
    <name evidence="2" type="ORF">ALEPTO_LOCUS12841</name>
</gene>
<accession>A0A9N9NJD4</accession>
<feature type="region of interest" description="Disordered" evidence="1">
    <location>
        <begin position="139"/>
        <end position="289"/>
    </location>
</feature>
<reference evidence="2" key="1">
    <citation type="submission" date="2021-06" db="EMBL/GenBank/DDBJ databases">
        <authorList>
            <person name="Kallberg Y."/>
            <person name="Tangrot J."/>
            <person name="Rosling A."/>
        </authorList>
    </citation>
    <scope>NUCLEOTIDE SEQUENCE</scope>
    <source>
        <strain evidence="2">FL130A</strain>
    </source>
</reference>
<evidence type="ECO:0000256" key="1">
    <source>
        <dbReference type="SAM" id="MobiDB-lite"/>
    </source>
</evidence>
<dbReference type="Proteomes" id="UP000789508">
    <property type="component" value="Unassembled WGS sequence"/>
</dbReference>
<dbReference type="AlphaFoldDB" id="A0A9N9NJD4"/>
<feature type="compositionally biased region" description="Polar residues" evidence="1">
    <location>
        <begin position="241"/>
        <end position="255"/>
    </location>
</feature>
<dbReference type="PROSITE" id="PS50896">
    <property type="entry name" value="LISH"/>
    <property type="match status" value="1"/>
</dbReference>
<protein>
    <submittedName>
        <fullName evidence="2">2478_t:CDS:1</fullName>
    </submittedName>
</protein>
<dbReference type="InterPro" id="IPR006594">
    <property type="entry name" value="LisH"/>
</dbReference>
<feature type="non-terminal residue" evidence="2">
    <location>
        <position position="1"/>
    </location>
</feature>
<evidence type="ECO:0000313" key="2">
    <source>
        <dbReference type="EMBL" id="CAG8737919.1"/>
    </source>
</evidence>
<sequence length="289" mass="32307">GLMCSENEHGEGKSMSSLFPTPNCPLPLEPKAYKFAFDIIVSQNILIELIKIDFTRPINKKNFFLNVYTNFFRSPFVRNMNSNSQNSIPEELYSLVHGFLADAGLKSTLRMFEKESAAKVKTTQDKLFDIYKLYESQKNSEKSSSSKTESESSSNEDSSSDNESSNKEASIAKNDAVNVKGSSEKKEEEKKNDTIKVKSPNNENFNHEESDDSSSEDEDTMKTDQLSVSKNQTKDTMKIDQPSSEQKSPSMNNGTSELMNSEVSSSSSDEEEINESLANKKIESNIGVK</sequence>
<dbReference type="EMBL" id="CAJVPS010033802">
    <property type="protein sequence ID" value="CAG8737919.1"/>
    <property type="molecule type" value="Genomic_DNA"/>
</dbReference>
<evidence type="ECO:0000313" key="3">
    <source>
        <dbReference type="Proteomes" id="UP000789508"/>
    </source>
</evidence>
<feature type="compositionally biased region" description="Low complexity" evidence="1">
    <location>
        <begin position="256"/>
        <end position="267"/>
    </location>
</feature>
<feature type="compositionally biased region" description="Basic and acidic residues" evidence="1">
    <location>
        <begin position="182"/>
        <end position="196"/>
    </location>
</feature>
<feature type="compositionally biased region" description="Acidic residues" evidence="1">
    <location>
        <begin position="209"/>
        <end position="219"/>
    </location>
</feature>